<gene>
    <name evidence="7" type="ORF">SCHPADRAFT_866350</name>
</gene>
<name>A0A0H2S461_9AGAM</name>
<evidence type="ECO:0000256" key="6">
    <source>
        <dbReference type="SAM" id="MobiDB-lite"/>
    </source>
</evidence>
<sequence>MASTATKKRKRDDLYESDISGEQATLQLYEEKESAVGPILASFPAITPSKSIAFKCYAQGKAKSDVEFSSRKLVVAGESDTVEIFSTNESEEAAVGCRYYVGVRNKRTNVVTIRPAPIQVFTRNVKALKNLTPIASSSAERIAARNALGETFGTKKAQKAIRAAERNKVDVSAMQGVTSHIQESIEAKTQSLPTQEKAKELEDESRNIPPFNAEAKTPSEVYELHKIIPQAEFNAIDINEILQASSDYERMSSVPSRRSDWVRHHVSSICNSSKPDKKALKIVLYVSAMMAFYVSAHKLCNDRDALQQRLSGVPSNVIDGLLERFTDNLRGSSERRFSTENQIMLLTHMFALCLRVDNYVTDTTVLANDLKETIIRINQYFKLLGCKIEKLSAPELARLELQGSTEVKRAVLKVPLEFPKARIRRKN</sequence>
<keyword evidence="4" id="KW-0804">Transcription</keyword>
<keyword evidence="3" id="KW-0240">DNA-directed RNA polymerase</keyword>
<dbReference type="AlphaFoldDB" id="A0A0H2S461"/>
<dbReference type="Pfam" id="PF06870">
    <property type="entry name" value="RNA_pol_I_A49"/>
    <property type="match status" value="1"/>
</dbReference>
<proteinExistence type="inferred from homology"/>
<comment type="subcellular location">
    <subcellularLocation>
        <location evidence="1">Nucleus</location>
        <location evidence="1">Nucleolus</location>
    </subcellularLocation>
</comment>
<organism evidence="7 8">
    <name type="scientific">Schizopora paradoxa</name>
    <dbReference type="NCBI Taxonomy" id="27342"/>
    <lineage>
        <taxon>Eukaryota</taxon>
        <taxon>Fungi</taxon>
        <taxon>Dikarya</taxon>
        <taxon>Basidiomycota</taxon>
        <taxon>Agaricomycotina</taxon>
        <taxon>Agaricomycetes</taxon>
        <taxon>Hymenochaetales</taxon>
        <taxon>Schizoporaceae</taxon>
        <taxon>Schizopora</taxon>
    </lineage>
</organism>
<dbReference type="PANTHER" id="PTHR14440">
    <property type="entry name" value="DNA-DIRECTED RNA POLYMERASE I SUBUNIT RPA49"/>
    <property type="match status" value="1"/>
</dbReference>
<protein>
    <submittedName>
        <fullName evidence="7">Rpa49 subunit specific to nuclear RNA polymerase I</fullName>
    </submittedName>
</protein>
<dbReference type="InterPro" id="IPR009668">
    <property type="entry name" value="RNA_pol-assoc_fac_A49-like"/>
</dbReference>
<evidence type="ECO:0000256" key="5">
    <source>
        <dbReference type="ARBA" id="ARBA00023242"/>
    </source>
</evidence>
<dbReference type="GO" id="GO:0006351">
    <property type="term" value="P:DNA-templated transcription"/>
    <property type="evidence" value="ECO:0007669"/>
    <property type="project" value="InterPro"/>
</dbReference>
<evidence type="ECO:0000256" key="4">
    <source>
        <dbReference type="ARBA" id="ARBA00023163"/>
    </source>
</evidence>
<dbReference type="GO" id="GO:0003677">
    <property type="term" value="F:DNA binding"/>
    <property type="evidence" value="ECO:0007669"/>
    <property type="project" value="InterPro"/>
</dbReference>
<dbReference type="STRING" id="27342.A0A0H2S461"/>
<evidence type="ECO:0000256" key="1">
    <source>
        <dbReference type="ARBA" id="ARBA00004604"/>
    </source>
</evidence>
<evidence type="ECO:0000256" key="2">
    <source>
        <dbReference type="ARBA" id="ARBA00009430"/>
    </source>
</evidence>
<keyword evidence="5" id="KW-0539">Nucleus</keyword>
<evidence type="ECO:0000313" key="8">
    <source>
        <dbReference type="Proteomes" id="UP000053477"/>
    </source>
</evidence>
<dbReference type="FunCoup" id="A0A0H2S461">
    <property type="interactions" value="196"/>
</dbReference>
<reference evidence="7 8" key="1">
    <citation type="submission" date="2015-04" db="EMBL/GenBank/DDBJ databases">
        <title>Complete genome sequence of Schizopora paradoxa KUC8140, a cosmopolitan wood degrader in East Asia.</title>
        <authorList>
            <consortium name="DOE Joint Genome Institute"/>
            <person name="Min B."/>
            <person name="Park H."/>
            <person name="Jang Y."/>
            <person name="Kim J.-J."/>
            <person name="Kim K.H."/>
            <person name="Pangilinan J."/>
            <person name="Lipzen A."/>
            <person name="Riley R."/>
            <person name="Grigoriev I.V."/>
            <person name="Spatafora J.W."/>
            <person name="Choi I.-G."/>
        </authorList>
    </citation>
    <scope>NUCLEOTIDE SEQUENCE [LARGE SCALE GENOMIC DNA]</scope>
    <source>
        <strain evidence="7 8">KUC8140</strain>
    </source>
</reference>
<dbReference type="OrthoDB" id="532500at2759"/>
<keyword evidence="8" id="KW-1185">Reference proteome</keyword>
<evidence type="ECO:0000256" key="3">
    <source>
        <dbReference type="ARBA" id="ARBA00022478"/>
    </source>
</evidence>
<dbReference type="GO" id="GO:0005730">
    <property type="term" value="C:nucleolus"/>
    <property type="evidence" value="ECO:0007669"/>
    <property type="project" value="UniProtKB-SubCell"/>
</dbReference>
<feature type="compositionally biased region" description="Basic and acidic residues" evidence="6">
    <location>
        <begin position="196"/>
        <end position="206"/>
    </location>
</feature>
<comment type="similarity">
    <text evidence="2">Belongs to the eukaryotic RPA49/POLR1E RNA polymerase subunit family.</text>
</comment>
<dbReference type="EMBL" id="KQ085892">
    <property type="protein sequence ID" value="KLO18764.1"/>
    <property type="molecule type" value="Genomic_DNA"/>
</dbReference>
<accession>A0A0H2S461</accession>
<feature type="compositionally biased region" description="Polar residues" evidence="6">
    <location>
        <begin position="184"/>
        <end position="194"/>
    </location>
</feature>
<feature type="region of interest" description="Disordered" evidence="6">
    <location>
        <begin position="184"/>
        <end position="213"/>
    </location>
</feature>
<dbReference type="InParanoid" id="A0A0H2S461"/>
<dbReference type="Proteomes" id="UP000053477">
    <property type="component" value="Unassembled WGS sequence"/>
</dbReference>
<dbReference type="GO" id="GO:0000428">
    <property type="term" value="C:DNA-directed RNA polymerase complex"/>
    <property type="evidence" value="ECO:0007669"/>
    <property type="project" value="UniProtKB-KW"/>
</dbReference>
<evidence type="ECO:0000313" key="7">
    <source>
        <dbReference type="EMBL" id="KLO18764.1"/>
    </source>
</evidence>